<gene>
    <name evidence="1" type="ORF">RESH_03860</name>
</gene>
<dbReference type="AlphaFoldDB" id="M5SH35"/>
<sequence>MEGIGRADRSLPLRVDRRYFLQTYLDAHQRNLCPRNLGEQLRLLSSHELGNEFMHRLHSLVRNASALIIVVVAFSASIFASEPKPIEAWDRVVCIQSQVESKPDTGKLCSAFLVTADERLYLVTAGHASAETNLKSKLRYRDPDGVTQWVSLKTFFRTSTNPWQRNEQSDFAIAELPDVDGAETYRSHLSALSISLDSICTETPPRTTEIVTVGFPLAIGAGDAISPVAVVGHVASRETNTANSWGHEPIVYCTPALAQGTSGGPAFLNNQPDGELTVIGIYVGVVHDVSGAKLSKMVPAHLIRAHISSQQTDE</sequence>
<protein>
    <recommendedName>
        <fullName evidence="3">Serine protease</fullName>
    </recommendedName>
</protein>
<dbReference type="PATRIC" id="fig|1263868.3.peg.4161"/>
<organism evidence="1 2">
    <name type="scientific">Rhodopirellula europaea SH398</name>
    <dbReference type="NCBI Taxonomy" id="1263868"/>
    <lineage>
        <taxon>Bacteria</taxon>
        <taxon>Pseudomonadati</taxon>
        <taxon>Planctomycetota</taxon>
        <taxon>Planctomycetia</taxon>
        <taxon>Pirellulales</taxon>
        <taxon>Pirellulaceae</taxon>
        <taxon>Rhodopirellula</taxon>
    </lineage>
</organism>
<proteinExistence type="predicted"/>
<evidence type="ECO:0000313" key="1">
    <source>
        <dbReference type="EMBL" id="EMI25509.1"/>
    </source>
</evidence>
<dbReference type="Gene3D" id="2.40.10.120">
    <property type="match status" value="1"/>
</dbReference>
<name>M5SH35_9BACT</name>
<dbReference type="EMBL" id="ANOF01000124">
    <property type="protein sequence ID" value="EMI25509.1"/>
    <property type="molecule type" value="Genomic_DNA"/>
</dbReference>
<evidence type="ECO:0008006" key="3">
    <source>
        <dbReference type="Google" id="ProtNLM"/>
    </source>
</evidence>
<accession>M5SH35</accession>
<reference evidence="1 2" key="1">
    <citation type="journal article" date="2013" name="Mar. Genomics">
        <title>Expression of sulfatases in Rhodopirellula baltica and the diversity of sulfatases in the genus Rhodopirellula.</title>
        <authorList>
            <person name="Wegner C.E."/>
            <person name="Richter-Heitmann T."/>
            <person name="Klindworth A."/>
            <person name="Klockow C."/>
            <person name="Richter M."/>
            <person name="Achstetter T."/>
            <person name="Glockner F.O."/>
            <person name="Harder J."/>
        </authorList>
    </citation>
    <scope>NUCLEOTIDE SEQUENCE [LARGE SCALE GENOMIC DNA]</scope>
    <source>
        <strain evidence="1 2">SH398</strain>
    </source>
</reference>
<dbReference type="Pfam" id="PF13365">
    <property type="entry name" value="Trypsin_2"/>
    <property type="match status" value="1"/>
</dbReference>
<evidence type="ECO:0000313" key="2">
    <source>
        <dbReference type="Proteomes" id="UP000011996"/>
    </source>
</evidence>
<dbReference type="SUPFAM" id="SSF50494">
    <property type="entry name" value="Trypsin-like serine proteases"/>
    <property type="match status" value="1"/>
</dbReference>
<dbReference type="InterPro" id="IPR009003">
    <property type="entry name" value="Peptidase_S1_PA"/>
</dbReference>
<comment type="caution">
    <text evidence="1">The sequence shown here is derived from an EMBL/GenBank/DDBJ whole genome shotgun (WGS) entry which is preliminary data.</text>
</comment>
<dbReference type="STRING" id="1263868.RESH_03860"/>
<dbReference type="Proteomes" id="UP000011996">
    <property type="component" value="Unassembled WGS sequence"/>
</dbReference>